<protein>
    <submittedName>
        <fullName evidence="8">Pyruvate/2-oxoglutarate dehydrogenase complex dihydrolipoamide dehydrogenase (E3) component</fullName>
    </submittedName>
</protein>
<dbReference type="InterPro" id="IPR050151">
    <property type="entry name" value="Class-I_Pyr_Nuc-Dis_Oxidored"/>
</dbReference>
<keyword evidence="6" id="KW-0520">NAD</keyword>
<dbReference type="AlphaFoldDB" id="A0A7Y9W971"/>
<comment type="cofactor">
    <cofactor evidence="1">
        <name>FAD</name>
        <dbReference type="ChEBI" id="CHEBI:57692"/>
    </cofactor>
</comment>
<keyword evidence="5" id="KW-0560">Oxidoreductase</keyword>
<evidence type="ECO:0000256" key="2">
    <source>
        <dbReference type="ARBA" id="ARBA00007532"/>
    </source>
</evidence>
<organism evidence="8 9">
    <name type="scientific">Paraburkholderia bryophila</name>
    <dbReference type="NCBI Taxonomy" id="420952"/>
    <lineage>
        <taxon>Bacteria</taxon>
        <taxon>Pseudomonadati</taxon>
        <taxon>Pseudomonadota</taxon>
        <taxon>Betaproteobacteria</taxon>
        <taxon>Burkholderiales</taxon>
        <taxon>Burkholderiaceae</taxon>
        <taxon>Paraburkholderia</taxon>
    </lineage>
</organism>
<dbReference type="GO" id="GO:0050660">
    <property type="term" value="F:flavin adenine dinucleotide binding"/>
    <property type="evidence" value="ECO:0007669"/>
    <property type="project" value="TreeGrafter"/>
</dbReference>
<keyword evidence="3" id="KW-0285">Flavoprotein</keyword>
<dbReference type="SUPFAM" id="SSF55424">
    <property type="entry name" value="FAD/NAD-linked reductases, dimerisation (C-terminal) domain"/>
    <property type="match status" value="1"/>
</dbReference>
<keyword evidence="4" id="KW-0274">FAD</keyword>
<proteinExistence type="inferred from homology"/>
<gene>
    <name evidence="8" type="ORF">GGD41_003694</name>
</gene>
<accession>A0A7Y9W971</accession>
<evidence type="ECO:0000256" key="3">
    <source>
        <dbReference type="ARBA" id="ARBA00022630"/>
    </source>
</evidence>
<feature type="domain" description="Pyridine nucleotide-disulphide oxidoreductase dimerisation" evidence="7">
    <location>
        <begin position="27"/>
        <end position="136"/>
    </location>
</feature>
<evidence type="ECO:0000256" key="1">
    <source>
        <dbReference type="ARBA" id="ARBA00001974"/>
    </source>
</evidence>
<evidence type="ECO:0000256" key="4">
    <source>
        <dbReference type="ARBA" id="ARBA00022827"/>
    </source>
</evidence>
<sequence length="146" mass="15386">MSKAEEEAIACAERIAGLPGFVNYASIPYALYTRPEVAMIGKTEDELRGSGVTYRVGYCPIAGNARAAICSTTDGFVKLLVDAQTNLIAGAHLVGPGAADLVSQVAVAMEASMLCEDFARICHPHPVWSEALRQAAMAAGGWMMHA</sequence>
<dbReference type="Proteomes" id="UP000572540">
    <property type="component" value="Unassembled WGS sequence"/>
</dbReference>
<dbReference type="PANTHER" id="PTHR22912">
    <property type="entry name" value="DISULFIDE OXIDOREDUCTASE"/>
    <property type="match status" value="1"/>
</dbReference>
<dbReference type="FunFam" id="3.30.390.30:FF:000001">
    <property type="entry name" value="Dihydrolipoyl dehydrogenase"/>
    <property type="match status" value="1"/>
</dbReference>
<dbReference type="PANTHER" id="PTHR22912:SF151">
    <property type="entry name" value="DIHYDROLIPOYL DEHYDROGENASE, MITOCHONDRIAL"/>
    <property type="match status" value="1"/>
</dbReference>
<keyword evidence="8" id="KW-0670">Pyruvate</keyword>
<reference evidence="8 9" key="1">
    <citation type="submission" date="2020-07" db="EMBL/GenBank/DDBJ databases">
        <title>Exploring microbial biodiversity for novel pathways involved in the catabolism of aromatic compounds derived from lignin.</title>
        <authorList>
            <person name="Elkins J."/>
        </authorList>
    </citation>
    <scope>NUCLEOTIDE SEQUENCE [LARGE SCALE GENOMIC DNA]</scope>
    <source>
        <strain evidence="8 9">H2C3B</strain>
    </source>
</reference>
<dbReference type="InterPro" id="IPR016156">
    <property type="entry name" value="FAD/NAD-linked_Rdtase_dimer_sf"/>
</dbReference>
<name>A0A7Y9W971_9BURK</name>
<evidence type="ECO:0000256" key="5">
    <source>
        <dbReference type="ARBA" id="ARBA00023002"/>
    </source>
</evidence>
<evidence type="ECO:0000313" key="9">
    <source>
        <dbReference type="Proteomes" id="UP000572540"/>
    </source>
</evidence>
<dbReference type="Pfam" id="PF02852">
    <property type="entry name" value="Pyr_redox_dim"/>
    <property type="match status" value="1"/>
</dbReference>
<dbReference type="Gene3D" id="3.30.390.30">
    <property type="match status" value="1"/>
</dbReference>
<dbReference type="RefSeq" id="WP_257031762.1">
    <property type="nucleotide sequence ID" value="NZ_JACCAU010000001.1"/>
</dbReference>
<comment type="similarity">
    <text evidence="2">Belongs to the class-I pyridine nucleotide-disulfide oxidoreductase family.</text>
</comment>
<dbReference type="EMBL" id="JACCAU010000001">
    <property type="protein sequence ID" value="NYH16466.1"/>
    <property type="molecule type" value="Genomic_DNA"/>
</dbReference>
<evidence type="ECO:0000256" key="6">
    <source>
        <dbReference type="ARBA" id="ARBA00023027"/>
    </source>
</evidence>
<comment type="caution">
    <text evidence="8">The sequence shown here is derived from an EMBL/GenBank/DDBJ whole genome shotgun (WGS) entry which is preliminary data.</text>
</comment>
<dbReference type="GO" id="GO:0004148">
    <property type="term" value="F:dihydrolipoyl dehydrogenase (NADH) activity"/>
    <property type="evidence" value="ECO:0007669"/>
    <property type="project" value="TreeGrafter"/>
</dbReference>
<evidence type="ECO:0000313" key="8">
    <source>
        <dbReference type="EMBL" id="NYH16466.1"/>
    </source>
</evidence>
<dbReference type="GO" id="GO:0006103">
    <property type="term" value="P:2-oxoglutarate metabolic process"/>
    <property type="evidence" value="ECO:0007669"/>
    <property type="project" value="TreeGrafter"/>
</dbReference>
<evidence type="ECO:0000259" key="7">
    <source>
        <dbReference type="Pfam" id="PF02852"/>
    </source>
</evidence>
<dbReference type="PRINTS" id="PR00411">
    <property type="entry name" value="PNDRDTASEI"/>
</dbReference>
<dbReference type="InterPro" id="IPR004099">
    <property type="entry name" value="Pyr_nucl-diS_OxRdtase_dimer"/>
</dbReference>